<feature type="domain" description="UmuC" evidence="15">
    <location>
        <begin position="373"/>
        <end position="560"/>
    </location>
</feature>
<dbReference type="InterPro" id="IPR036775">
    <property type="entry name" value="DNA_pol_Y-fam_lit_finger_sf"/>
</dbReference>
<dbReference type="Pfam" id="PF16589">
    <property type="entry name" value="BRCT_2"/>
    <property type="match status" value="1"/>
</dbReference>
<comment type="subcellular location">
    <subcellularLocation>
        <location evidence="1">Nucleus</location>
    </subcellularLocation>
</comment>
<dbReference type="GO" id="GO:0003684">
    <property type="term" value="F:damaged DNA binding"/>
    <property type="evidence" value="ECO:0007669"/>
    <property type="project" value="InterPro"/>
</dbReference>
<dbReference type="InterPro" id="IPR038401">
    <property type="entry name" value="Rev1_C_sf"/>
</dbReference>
<dbReference type="OrthoDB" id="427711at2759"/>
<dbReference type="STRING" id="158441.A0A226ET61"/>
<dbReference type="SUPFAM" id="SSF52113">
    <property type="entry name" value="BRCT domain"/>
    <property type="match status" value="1"/>
</dbReference>
<dbReference type="Gene3D" id="3.40.1170.60">
    <property type="match status" value="1"/>
</dbReference>
<dbReference type="GO" id="GO:0005634">
    <property type="term" value="C:nucleus"/>
    <property type="evidence" value="ECO:0007669"/>
    <property type="project" value="UniProtKB-SubCell"/>
</dbReference>
<dbReference type="AlphaFoldDB" id="A0A226ET61"/>
<dbReference type="GO" id="GO:0070987">
    <property type="term" value="P:error-free translesion synthesis"/>
    <property type="evidence" value="ECO:0007669"/>
    <property type="project" value="TreeGrafter"/>
</dbReference>
<keyword evidence="7" id="KW-0479">Metal-binding</keyword>
<dbReference type="InterPro" id="IPR043502">
    <property type="entry name" value="DNA/RNA_pol_sf"/>
</dbReference>
<dbReference type="Pfam" id="PF14377">
    <property type="entry name" value="UBM"/>
    <property type="match status" value="2"/>
</dbReference>
<dbReference type="FunFam" id="3.30.1490.100:FF:000001">
    <property type="entry name" value="DNA repair protein REV1"/>
    <property type="match status" value="1"/>
</dbReference>
<evidence type="ECO:0000256" key="1">
    <source>
        <dbReference type="ARBA" id="ARBA00004123"/>
    </source>
</evidence>
<dbReference type="SUPFAM" id="SSF100879">
    <property type="entry name" value="Lesion bypass DNA polymerase (Y-family), little finger domain"/>
    <property type="match status" value="1"/>
</dbReference>
<feature type="compositionally biased region" description="Polar residues" evidence="13">
    <location>
        <begin position="888"/>
        <end position="899"/>
    </location>
</feature>
<evidence type="ECO:0000313" key="16">
    <source>
        <dbReference type="EMBL" id="OXA60709.1"/>
    </source>
</evidence>
<proteinExistence type="inferred from homology"/>
<organism evidence="16 17">
    <name type="scientific">Folsomia candida</name>
    <name type="common">Springtail</name>
    <dbReference type="NCBI Taxonomy" id="158441"/>
    <lineage>
        <taxon>Eukaryota</taxon>
        <taxon>Metazoa</taxon>
        <taxon>Ecdysozoa</taxon>
        <taxon>Arthropoda</taxon>
        <taxon>Hexapoda</taxon>
        <taxon>Collembola</taxon>
        <taxon>Entomobryomorpha</taxon>
        <taxon>Isotomoidea</taxon>
        <taxon>Isotomidae</taxon>
        <taxon>Proisotominae</taxon>
        <taxon>Folsomia</taxon>
    </lineage>
</organism>
<evidence type="ECO:0000256" key="7">
    <source>
        <dbReference type="ARBA" id="ARBA00022723"/>
    </source>
</evidence>
<evidence type="ECO:0000256" key="12">
    <source>
        <dbReference type="ARBA" id="ARBA00023242"/>
    </source>
</evidence>
<dbReference type="Gene3D" id="3.30.1490.100">
    <property type="entry name" value="DNA polymerase, Y-family, little finger domain"/>
    <property type="match status" value="1"/>
</dbReference>
<keyword evidence="8" id="KW-0227">DNA damage</keyword>
<sequence>MKNTTEVDITTSRDTSATTSSTYTGTVLNGHSTTTTNAAIKQKNRARREDANNCNGFEEWGGYMEAKKAKLDLQLNKNSSKKIGNDPPSGINLFNGLSVYVNPPEPKLRKLFVQYGGQFHPYRNAKTDFIIASNLSKSSKSLYGGTTVKPEWITDSIAAGVQLNYRDYLLYDLNKENNQLTLTQMMGNQRGQSSISRISKSNESLDVDVAGVLSVACDTTGEDNPAANTTSISNDDDDNIIQLPSNEDNNVQDEALLPCDEDNAVNSQIMPENDESGGLEEFIQVNESLSTHTAPVNGKKIKTAAEDGFLEDFFGNSRLHLISDQKKDMQNKIGTLRKAIDSHTFEYFDEFKHQNDQNNNFSVSDILVDSVILMHIDMDCFFVSVGLLSRPHLRGKPTVVTHSTGKNSSSMSDIASASYEARQFGVRNGMWVSDAMKLCPELEVIPYDFEEYRRVSGTFLDVVSKITLDIEPSSVDEMVIDATPILKKVPGSSPRDLAEFIRTKIFEAVKCTASVGIGSNKLLAKLATKKAKPNGVHHLKVEDAQDFIQDLEVRELPGIGWSTESKLQDVFNAKTCKDLLQIPMQNLSKVVGPKTAENIVKSCKAIGPTELKYGFDRPQSISLDVNFGIRFTNIDQLFAFLMKLCKELSARATRAQATGSQLSIRIMSRKKGAGEPKKQGGHGIVDTISRSTRLFQPTNDWSSFYRVVSKIVKLLPIPIADYRGVGFSLSTLTFEFDKSSNQKKTVQRTLLDLASSRGRQMLECAKKSSNKRGLASQNVTPLPLPPQQQVADDANCLSPPDIKRRKLDFKSIVRADENKASPKPKPALKSAISDTGDVDLNVLRELPEDIGREIALQYKIDYSLVQQQNSDSISVNTVEDDITTTITKSKANSPSNNEKMSSETRINDSKNPYSEIDVIDPTYLCALPEAIRNEVLLQFQEAKKGRQIDSVTVAQDEPCSSRQALERDNALKSHIVNDTEKSDPEQCKKDASGPSHLVCDEVMHDEFECTTPPQILSVPRSSTSQRRFQSRQSKSTHLSSRRRLNFEVHDTSPPSIPSHEIAEKFDIHRFWTDNSYMPLPPEPVCTVMPALNGAVGVEETRNVIRLGISSSLYDPTIYDSEDAETLRGFFRDLIQRGYIKQGHLLLKYISRKHKTLPQESQWRRVIEEIVTSVQLQFIELYGGEVNLES</sequence>
<dbReference type="InterPro" id="IPR017961">
    <property type="entry name" value="DNA_pol_Y-fam_little_finger"/>
</dbReference>
<dbReference type="InterPro" id="IPR001357">
    <property type="entry name" value="BRCT_dom"/>
</dbReference>
<dbReference type="Gene3D" id="1.10.150.20">
    <property type="entry name" value="5' to 3' exonuclease, C-terminal subdomain"/>
    <property type="match status" value="1"/>
</dbReference>
<evidence type="ECO:0000256" key="5">
    <source>
        <dbReference type="ARBA" id="ARBA00022679"/>
    </source>
</evidence>
<dbReference type="Gene3D" id="3.30.70.270">
    <property type="match status" value="1"/>
</dbReference>
<dbReference type="PROSITE" id="PS50173">
    <property type="entry name" value="UMUC"/>
    <property type="match status" value="1"/>
</dbReference>
<feature type="domain" description="BRCT" evidence="14">
    <location>
        <begin position="89"/>
        <end position="170"/>
    </location>
</feature>
<dbReference type="GO" id="GO:0006281">
    <property type="term" value="P:DNA repair"/>
    <property type="evidence" value="ECO:0007669"/>
    <property type="project" value="UniProtKB-KW"/>
</dbReference>
<keyword evidence="11" id="KW-0234">DNA repair</keyword>
<dbReference type="PROSITE" id="PS50172">
    <property type="entry name" value="BRCT"/>
    <property type="match status" value="1"/>
</dbReference>
<evidence type="ECO:0000256" key="10">
    <source>
        <dbReference type="ARBA" id="ARBA00023125"/>
    </source>
</evidence>
<evidence type="ECO:0000256" key="6">
    <source>
        <dbReference type="ARBA" id="ARBA00022695"/>
    </source>
</evidence>
<evidence type="ECO:0000256" key="8">
    <source>
        <dbReference type="ARBA" id="ARBA00022763"/>
    </source>
</evidence>
<feature type="region of interest" description="Disordered" evidence="13">
    <location>
        <begin position="1013"/>
        <end position="1057"/>
    </location>
</feature>
<evidence type="ECO:0000256" key="4">
    <source>
        <dbReference type="ARBA" id="ARBA00022634"/>
    </source>
</evidence>
<keyword evidence="6" id="KW-0548">Nucleotidyltransferase</keyword>
<feature type="compositionally biased region" description="Polar residues" evidence="13">
    <location>
        <begin position="949"/>
        <end position="963"/>
    </location>
</feature>
<dbReference type="OMA" id="QIEYNSN"/>
<evidence type="ECO:0000256" key="3">
    <source>
        <dbReference type="ARBA" id="ARBA00020399"/>
    </source>
</evidence>
<feature type="compositionally biased region" description="Low complexity" evidence="13">
    <location>
        <begin position="10"/>
        <end position="26"/>
    </location>
</feature>
<gene>
    <name evidence="16" type="ORF">Fcan01_05847</name>
</gene>
<dbReference type="InterPro" id="IPR025527">
    <property type="entry name" value="HUWE1/Rev1_UBM"/>
</dbReference>
<dbReference type="GO" id="GO:0017125">
    <property type="term" value="F:deoxycytidyl transferase activity"/>
    <property type="evidence" value="ECO:0007669"/>
    <property type="project" value="TreeGrafter"/>
</dbReference>
<keyword evidence="12" id="KW-0539">Nucleus</keyword>
<comment type="similarity">
    <text evidence="2">Belongs to the DNA polymerase type-Y family.</text>
</comment>
<dbReference type="Gene3D" id="1.20.58.1280">
    <property type="entry name" value="DNA repair protein Rev1, C-terminal domain"/>
    <property type="match status" value="1"/>
</dbReference>
<dbReference type="SMART" id="SM00292">
    <property type="entry name" value="BRCT"/>
    <property type="match status" value="1"/>
</dbReference>
<feature type="region of interest" description="Disordered" evidence="13">
    <location>
        <begin position="1"/>
        <end position="31"/>
    </location>
</feature>
<protein>
    <recommendedName>
        <fullName evidence="3">DNA repair protein REV1</fullName>
    </recommendedName>
</protein>
<feature type="compositionally biased region" description="Low complexity" evidence="13">
    <location>
        <begin position="1020"/>
        <end position="1035"/>
    </location>
</feature>
<keyword evidence="9" id="KW-0460">Magnesium</keyword>
<keyword evidence="5" id="KW-0808">Transferase</keyword>
<dbReference type="GO" id="GO:0042276">
    <property type="term" value="P:error-prone translesion synthesis"/>
    <property type="evidence" value="ECO:0007669"/>
    <property type="project" value="TreeGrafter"/>
</dbReference>
<keyword evidence="17" id="KW-1185">Reference proteome</keyword>
<dbReference type="Pfam" id="PF00817">
    <property type="entry name" value="IMS"/>
    <property type="match status" value="1"/>
</dbReference>
<dbReference type="Gene3D" id="3.40.50.10190">
    <property type="entry name" value="BRCT domain"/>
    <property type="match status" value="1"/>
</dbReference>
<feature type="region of interest" description="Disordered" evidence="13">
    <location>
        <begin position="947"/>
        <end position="969"/>
    </location>
</feature>
<dbReference type="Proteomes" id="UP000198287">
    <property type="component" value="Unassembled WGS sequence"/>
</dbReference>
<reference evidence="16 17" key="1">
    <citation type="submission" date="2015-12" db="EMBL/GenBank/DDBJ databases">
        <title>The genome of Folsomia candida.</title>
        <authorList>
            <person name="Faddeeva A."/>
            <person name="Derks M.F."/>
            <person name="Anvar Y."/>
            <person name="Smit S."/>
            <person name="Van Straalen N."/>
            <person name="Roelofs D."/>
        </authorList>
    </citation>
    <scope>NUCLEOTIDE SEQUENCE [LARGE SCALE GENOMIC DNA]</scope>
    <source>
        <strain evidence="16 17">VU population</strain>
        <tissue evidence="16">Whole body</tissue>
    </source>
</reference>
<evidence type="ECO:0000256" key="11">
    <source>
        <dbReference type="ARBA" id="ARBA00023204"/>
    </source>
</evidence>
<dbReference type="PANTHER" id="PTHR45990:SF1">
    <property type="entry name" value="DNA REPAIR PROTEIN REV1"/>
    <property type="match status" value="1"/>
</dbReference>
<evidence type="ECO:0000313" key="17">
    <source>
        <dbReference type="Proteomes" id="UP000198287"/>
    </source>
</evidence>
<dbReference type="SUPFAM" id="SSF56672">
    <property type="entry name" value="DNA/RNA polymerases"/>
    <property type="match status" value="1"/>
</dbReference>
<dbReference type="InterPro" id="IPR053848">
    <property type="entry name" value="IMS_HHH_1"/>
</dbReference>
<evidence type="ECO:0000256" key="2">
    <source>
        <dbReference type="ARBA" id="ARBA00010945"/>
    </source>
</evidence>
<dbReference type="EMBL" id="LNIX01000002">
    <property type="protein sequence ID" value="OXA60709.1"/>
    <property type="molecule type" value="Genomic_DNA"/>
</dbReference>
<dbReference type="Pfam" id="PF11799">
    <property type="entry name" value="IMS_C"/>
    <property type="match status" value="1"/>
</dbReference>
<name>A0A226ET61_FOLCA</name>
<evidence type="ECO:0000256" key="13">
    <source>
        <dbReference type="SAM" id="MobiDB-lite"/>
    </source>
</evidence>
<dbReference type="Pfam" id="PF21999">
    <property type="entry name" value="IMS_HHH_1"/>
    <property type="match status" value="1"/>
</dbReference>
<keyword evidence="4" id="KW-0237">DNA synthesis</keyword>
<feature type="region of interest" description="Disordered" evidence="13">
    <location>
        <begin position="888"/>
        <end position="908"/>
    </location>
</feature>
<dbReference type="FunFam" id="3.40.1170.60:FF:000003">
    <property type="entry name" value="DNA polymerase eta"/>
    <property type="match status" value="1"/>
</dbReference>
<dbReference type="GO" id="GO:0046872">
    <property type="term" value="F:metal ion binding"/>
    <property type="evidence" value="ECO:0007669"/>
    <property type="project" value="UniProtKB-KW"/>
</dbReference>
<evidence type="ECO:0000256" key="9">
    <source>
        <dbReference type="ARBA" id="ARBA00022842"/>
    </source>
</evidence>
<evidence type="ECO:0000259" key="14">
    <source>
        <dbReference type="PROSITE" id="PS50172"/>
    </source>
</evidence>
<accession>A0A226ET61</accession>
<dbReference type="InterPro" id="IPR043128">
    <property type="entry name" value="Rev_trsase/Diguanyl_cyclase"/>
</dbReference>
<evidence type="ECO:0000259" key="15">
    <source>
        <dbReference type="PROSITE" id="PS50173"/>
    </source>
</evidence>
<keyword evidence="10" id="KW-0238">DNA-binding</keyword>
<comment type="caution">
    <text evidence="16">The sequence shown here is derived from an EMBL/GenBank/DDBJ whole genome shotgun (WGS) entry which is preliminary data.</text>
</comment>
<dbReference type="InterPro" id="IPR036420">
    <property type="entry name" value="BRCT_dom_sf"/>
</dbReference>
<dbReference type="InterPro" id="IPR001126">
    <property type="entry name" value="UmuC"/>
</dbReference>
<dbReference type="GO" id="GO:0003887">
    <property type="term" value="F:DNA-directed DNA polymerase activity"/>
    <property type="evidence" value="ECO:0007669"/>
    <property type="project" value="InterPro"/>
</dbReference>
<dbReference type="PANTHER" id="PTHR45990">
    <property type="entry name" value="DNA REPAIR PROTEIN REV1"/>
    <property type="match status" value="1"/>
</dbReference>